<evidence type="ECO:0000256" key="6">
    <source>
        <dbReference type="ARBA" id="ARBA00045368"/>
    </source>
</evidence>
<dbReference type="Pfam" id="PF00023">
    <property type="entry name" value="Ank"/>
    <property type="match status" value="1"/>
</dbReference>
<dbReference type="GO" id="GO:0034142">
    <property type="term" value="P:toll-like receptor 4 signaling pathway"/>
    <property type="evidence" value="ECO:0007669"/>
    <property type="project" value="TreeGrafter"/>
</dbReference>
<keyword evidence="2 7" id="KW-0040">ANK repeat</keyword>
<evidence type="ECO:0000256" key="2">
    <source>
        <dbReference type="ARBA" id="ARBA00023043"/>
    </source>
</evidence>
<evidence type="ECO:0000256" key="3">
    <source>
        <dbReference type="ARBA" id="ARBA00038439"/>
    </source>
</evidence>
<evidence type="ECO:0000256" key="7">
    <source>
        <dbReference type="PROSITE-ProRule" id="PRU00023"/>
    </source>
</evidence>
<reference evidence="9" key="1">
    <citation type="submission" date="2023-08" db="EMBL/GenBank/DDBJ databases">
        <title>Pelteobagrus vachellii genome.</title>
        <authorList>
            <person name="Liu H."/>
        </authorList>
    </citation>
    <scope>NUCLEOTIDE SEQUENCE</scope>
    <source>
        <strain evidence="9">PRFRI_2022a</strain>
        <tissue evidence="9">Muscle</tissue>
    </source>
</reference>
<dbReference type="PANTHER" id="PTHR46680">
    <property type="entry name" value="NF-KAPPA-B INHIBITOR ALPHA"/>
    <property type="match status" value="1"/>
</dbReference>
<dbReference type="GO" id="GO:0051059">
    <property type="term" value="F:NF-kappaB binding"/>
    <property type="evidence" value="ECO:0007669"/>
    <property type="project" value="TreeGrafter"/>
</dbReference>
<dbReference type="InterPro" id="IPR036770">
    <property type="entry name" value="Ankyrin_rpt-contain_sf"/>
</dbReference>
<keyword evidence="1" id="KW-0677">Repeat</keyword>
<feature type="repeat" description="ANK" evidence="7">
    <location>
        <begin position="112"/>
        <end position="144"/>
    </location>
</feature>
<feature type="region of interest" description="Disordered" evidence="8">
    <location>
        <begin position="301"/>
        <end position="322"/>
    </location>
</feature>
<evidence type="ECO:0000313" key="10">
    <source>
        <dbReference type="Proteomes" id="UP001187315"/>
    </source>
</evidence>
<dbReference type="PANTHER" id="PTHR46680:SF1">
    <property type="entry name" value="NF-KAPPA-B INHIBITOR ALPHA"/>
    <property type="match status" value="1"/>
</dbReference>
<organism evidence="9 10">
    <name type="scientific">Tachysurus vachellii</name>
    <name type="common">Darkbarbel catfish</name>
    <name type="synonym">Pelteobagrus vachellii</name>
    <dbReference type="NCBI Taxonomy" id="175792"/>
    <lineage>
        <taxon>Eukaryota</taxon>
        <taxon>Metazoa</taxon>
        <taxon>Chordata</taxon>
        <taxon>Craniata</taxon>
        <taxon>Vertebrata</taxon>
        <taxon>Euteleostomi</taxon>
        <taxon>Actinopterygii</taxon>
        <taxon>Neopterygii</taxon>
        <taxon>Teleostei</taxon>
        <taxon>Ostariophysi</taxon>
        <taxon>Siluriformes</taxon>
        <taxon>Bagridae</taxon>
        <taxon>Tachysurus</taxon>
    </lineage>
</organism>
<dbReference type="PROSITE" id="PS50088">
    <property type="entry name" value="ANK_REPEAT"/>
    <property type="match status" value="3"/>
</dbReference>
<evidence type="ECO:0000256" key="1">
    <source>
        <dbReference type="ARBA" id="ARBA00022737"/>
    </source>
</evidence>
<dbReference type="Proteomes" id="UP001187315">
    <property type="component" value="Unassembled WGS sequence"/>
</dbReference>
<dbReference type="PRINTS" id="PR01415">
    <property type="entry name" value="ANKYRIN"/>
</dbReference>
<evidence type="ECO:0000256" key="4">
    <source>
        <dbReference type="ARBA" id="ARBA00041123"/>
    </source>
</evidence>
<dbReference type="SMART" id="SM00248">
    <property type="entry name" value="ANK"/>
    <property type="match status" value="5"/>
</dbReference>
<proteinExistence type="inferred from homology"/>
<dbReference type="EMBL" id="JAVHJS010000011">
    <property type="protein sequence ID" value="KAK2842977.1"/>
    <property type="molecule type" value="Genomic_DNA"/>
</dbReference>
<dbReference type="PROSITE" id="PS50297">
    <property type="entry name" value="ANK_REP_REGION"/>
    <property type="match status" value="3"/>
</dbReference>
<keyword evidence="10" id="KW-1185">Reference proteome</keyword>
<accession>A0AA88MV03</accession>
<evidence type="ECO:0000256" key="5">
    <source>
        <dbReference type="ARBA" id="ARBA00041987"/>
    </source>
</evidence>
<dbReference type="Pfam" id="PF12796">
    <property type="entry name" value="Ank_2"/>
    <property type="match status" value="1"/>
</dbReference>
<dbReference type="Gene3D" id="1.25.40.20">
    <property type="entry name" value="Ankyrin repeat-containing domain"/>
    <property type="match status" value="1"/>
</dbReference>
<evidence type="ECO:0000256" key="8">
    <source>
        <dbReference type="SAM" id="MobiDB-lite"/>
    </source>
</evidence>
<comment type="caution">
    <text evidence="9">The sequence shown here is derived from an EMBL/GenBank/DDBJ whole genome shotgun (WGS) entry which is preliminary data.</text>
</comment>
<gene>
    <name evidence="9" type="ORF">Q7C36_011192</name>
</gene>
<dbReference type="SUPFAM" id="SSF48403">
    <property type="entry name" value="Ankyrin repeat"/>
    <property type="match status" value="1"/>
</dbReference>
<evidence type="ECO:0000313" key="9">
    <source>
        <dbReference type="EMBL" id="KAK2842977.1"/>
    </source>
</evidence>
<feature type="repeat" description="ANK" evidence="7">
    <location>
        <begin position="183"/>
        <end position="215"/>
    </location>
</feature>
<protein>
    <recommendedName>
        <fullName evidence="4">NF-kappa-B inhibitor alpha</fullName>
    </recommendedName>
    <alternativeName>
        <fullName evidence="5">I-kappa-B-alpha</fullName>
    </alternativeName>
</protein>
<feature type="repeat" description="ANK" evidence="7">
    <location>
        <begin position="217"/>
        <end position="249"/>
    </location>
</feature>
<dbReference type="GO" id="GO:0005829">
    <property type="term" value="C:cytosol"/>
    <property type="evidence" value="ECO:0007669"/>
    <property type="project" value="TreeGrafter"/>
</dbReference>
<comment type="function">
    <text evidence="6">Inhibits the activity of dimeric NF-kappa-B/REL complexes by trapping REL (RELA/p65 and NFKB1/p50) dimers in the cytoplasm by masking their nuclear localization signals. On cellular stimulation by immune and pro-inflammatory responses, becomes phosphorylated promoting ubiquitination and degradation, enabling the dimeric RELA to translocate to the nucleus and activate transcription.</text>
</comment>
<dbReference type="InterPro" id="IPR051070">
    <property type="entry name" value="NF-kappa-B_inhibitor"/>
</dbReference>
<name>A0AA88MV03_TACVA</name>
<dbReference type="GO" id="GO:0071356">
    <property type="term" value="P:cellular response to tumor necrosis factor"/>
    <property type="evidence" value="ECO:0007669"/>
    <property type="project" value="TreeGrafter"/>
</dbReference>
<dbReference type="InterPro" id="IPR002110">
    <property type="entry name" value="Ankyrin_rpt"/>
</dbReference>
<comment type="similarity">
    <text evidence="3">Belongs to the NF-kappa-B inhibitor family.</text>
</comment>
<sequence>MALYRNITGTSPMDYGTEGRAHKAGTVIDERLDSGIDSLREDEMEDYCSAREDTVTAALERLSVDEERWRTDITEDGDTYLHLAVIHEAQDMALKMIEMSIRLCFLDKQNYQRQTALHLAVVTEQPLVVERLLKAGCDPTLVDNNGNTALHIACRTGSLACFSLLTQNCAEFLPSILQMPNYSGQKCLHVVAVQGFLSMVESLLCFGADINEQEQCNGRTALHLAVDMQNLELVKLLISKGADVNSLTYGGYSAYHLTHGRQNNDIQKVLQDVTDQDLWDLPESESDGSEDEYEYEYEYDNFHSSELQSDEEYDDIRVMGQE</sequence>
<dbReference type="AlphaFoldDB" id="A0AA88MV03"/>